<keyword evidence="1" id="KW-0472">Membrane</keyword>
<dbReference type="EMBL" id="JAEFBK010000010">
    <property type="protein sequence ID" value="KAG7559596.1"/>
    <property type="molecule type" value="Genomic_DNA"/>
</dbReference>
<name>A0A8T1ZJV4_9BRAS</name>
<dbReference type="PANTHER" id="PTHR15852">
    <property type="entry name" value="PLASTID TRANSCRIPTIONALLY ACTIVE PROTEIN"/>
    <property type="match status" value="1"/>
</dbReference>
<proteinExistence type="predicted"/>
<dbReference type="AlphaFoldDB" id="A0A8T1ZJV4"/>
<comment type="caution">
    <text evidence="2">The sequence shown here is derived from an EMBL/GenBank/DDBJ whole genome shotgun (WGS) entry which is preliminary data.</text>
</comment>
<reference evidence="2 3" key="1">
    <citation type="submission" date="2020-12" db="EMBL/GenBank/DDBJ databases">
        <title>Concerted genomic and epigenomic changes stabilize Arabidopsis allopolyploids.</title>
        <authorList>
            <person name="Chen Z."/>
        </authorList>
    </citation>
    <scope>NUCLEOTIDE SEQUENCE [LARGE SCALE GENOMIC DNA]</scope>
    <source>
        <strain evidence="2">Allo738</strain>
        <tissue evidence="2">Leaf</tissue>
    </source>
</reference>
<sequence length="168" mass="18030">MILLSFLFSESMATRPLISLQLLSSSSLSSSSLLNQTPKLLFFQKPELISHHRKWSRTSAHQSSANLIIHPSVLFLSSGFDGGGGFIDTQTFIVTISLVVAIALSLFLGFKGDPVPCERCGGNGGTKCVFCLEGKMKVESGMVNCKVCKGSGLIFCKKCGGSGYSRRL</sequence>
<feature type="transmembrane region" description="Helical" evidence="1">
    <location>
        <begin position="91"/>
        <end position="110"/>
    </location>
</feature>
<evidence type="ECO:0000256" key="1">
    <source>
        <dbReference type="SAM" id="Phobius"/>
    </source>
</evidence>
<accession>A0A8T1ZJV4</accession>
<keyword evidence="3" id="KW-1185">Reference proteome</keyword>
<evidence type="ECO:0000313" key="3">
    <source>
        <dbReference type="Proteomes" id="UP000694240"/>
    </source>
</evidence>
<dbReference type="Proteomes" id="UP000694240">
    <property type="component" value="Chromosome 10"/>
</dbReference>
<dbReference type="PANTHER" id="PTHR15852:SF52">
    <property type="entry name" value="THYLAKOID LUMENAL P17.1 PROTEIN"/>
    <property type="match status" value="1"/>
</dbReference>
<keyword evidence="1" id="KW-1133">Transmembrane helix</keyword>
<gene>
    <name evidence="2" type="ORF">ISN45_Aa05g011910</name>
</gene>
<keyword evidence="1" id="KW-0812">Transmembrane</keyword>
<evidence type="ECO:0000313" key="2">
    <source>
        <dbReference type="EMBL" id="KAG7559596.1"/>
    </source>
</evidence>
<organism evidence="2 3">
    <name type="scientific">Arabidopsis thaliana x Arabidopsis arenosa</name>
    <dbReference type="NCBI Taxonomy" id="1240361"/>
    <lineage>
        <taxon>Eukaryota</taxon>
        <taxon>Viridiplantae</taxon>
        <taxon>Streptophyta</taxon>
        <taxon>Embryophyta</taxon>
        <taxon>Tracheophyta</taxon>
        <taxon>Spermatophyta</taxon>
        <taxon>Magnoliopsida</taxon>
        <taxon>eudicotyledons</taxon>
        <taxon>Gunneridae</taxon>
        <taxon>Pentapetalae</taxon>
        <taxon>rosids</taxon>
        <taxon>malvids</taxon>
        <taxon>Brassicales</taxon>
        <taxon>Brassicaceae</taxon>
        <taxon>Camelineae</taxon>
        <taxon>Arabidopsis</taxon>
    </lineage>
</organism>
<dbReference type="GO" id="GO:0009507">
    <property type="term" value="C:chloroplast"/>
    <property type="evidence" value="ECO:0007669"/>
    <property type="project" value="UniProtKB-ARBA"/>
</dbReference>
<protein>
    <submittedName>
        <fullName evidence="2">Uncharacterized protein</fullName>
    </submittedName>
</protein>